<proteinExistence type="predicted"/>
<accession>A0A9W4UTB6</accession>
<comment type="caution">
    <text evidence="1">The sequence shown here is derived from an EMBL/GenBank/DDBJ whole genome shotgun (WGS) entry which is preliminary data.</text>
</comment>
<sequence>MPTINSKLDVDNSTIAASTNPRYAPRMTPLSGWMPSSKHFRDFVSTCTSMRASVGGQARNIARVGQPGHSQSRGEINAAQAYPVIRSICPTQFSAGEYAVSTVLLCCSSCPQGVGGRPDLRHSFLVAVRMRS</sequence>
<organism evidence="1 2">
    <name type="scientific">Periconia digitata</name>
    <dbReference type="NCBI Taxonomy" id="1303443"/>
    <lineage>
        <taxon>Eukaryota</taxon>
        <taxon>Fungi</taxon>
        <taxon>Dikarya</taxon>
        <taxon>Ascomycota</taxon>
        <taxon>Pezizomycotina</taxon>
        <taxon>Dothideomycetes</taxon>
        <taxon>Pleosporomycetidae</taxon>
        <taxon>Pleosporales</taxon>
        <taxon>Massarineae</taxon>
        <taxon>Periconiaceae</taxon>
        <taxon>Periconia</taxon>
    </lineage>
</organism>
<dbReference type="Proteomes" id="UP001152607">
    <property type="component" value="Unassembled WGS sequence"/>
</dbReference>
<keyword evidence="2" id="KW-1185">Reference proteome</keyword>
<evidence type="ECO:0000313" key="2">
    <source>
        <dbReference type="Proteomes" id="UP001152607"/>
    </source>
</evidence>
<dbReference type="EMBL" id="CAOQHR010000012">
    <property type="protein sequence ID" value="CAI6341454.1"/>
    <property type="molecule type" value="Genomic_DNA"/>
</dbReference>
<name>A0A9W4UTB6_9PLEO</name>
<reference evidence="1" key="1">
    <citation type="submission" date="2023-01" db="EMBL/GenBank/DDBJ databases">
        <authorList>
            <person name="Van Ghelder C."/>
            <person name="Rancurel C."/>
        </authorList>
    </citation>
    <scope>NUCLEOTIDE SEQUENCE</scope>
    <source>
        <strain evidence="1">CNCM I-4278</strain>
    </source>
</reference>
<dbReference type="AlphaFoldDB" id="A0A9W4UTB6"/>
<evidence type="ECO:0000313" key="1">
    <source>
        <dbReference type="EMBL" id="CAI6341454.1"/>
    </source>
</evidence>
<protein>
    <submittedName>
        <fullName evidence="1">Uncharacterized protein</fullName>
    </submittedName>
</protein>
<gene>
    <name evidence="1" type="ORF">PDIGIT_LOCUS14651</name>
</gene>